<dbReference type="Proteomes" id="UP000188324">
    <property type="component" value="Chromosome"/>
</dbReference>
<reference evidence="3 4" key="1">
    <citation type="journal article" date="2016" name="Int. J. Syst. Evol. Microbiol.">
        <title>Tessaracoccus flavus sp. nov., isolated from the drainage system of a lindane-producing factory.</title>
        <authorList>
            <person name="Kumari R."/>
            <person name="Singh P."/>
            <person name="Schumann P."/>
            <person name="Lal R."/>
        </authorList>
    </citation>
    <scope>NUCLEOTIDE SEQUENCE [LARGE SCALE GENOMIC DNA]</scope>
    <source>
        <strain evidence="3 4">RP1T</strain>
    </source>
</reference>
<feature type="chain" id="PRO_5012433473" description="N,N-dimethylformamidase beta subunit-like C-terminal domain-containing protein" evidence="1">
    <location>
        <begin position="23"/>
        <end position="604"/>
    </location>
</feature>
<dbReference type="InterPro" id="IPR046540">
    <property type="entry name" value="DMFA2_C"/>
</dbReference>
<dbReference type="STRING" id="1610493.RPIT_04590"/>
<accession>A0A1Q2CDK4</accession>
<dbReference type="AlphaFoldDB" id="A0A1Q2CDK4"/>
<evidence type="ECO:0000313" key="4">
    <source>
        <dbReference type="Proteomes" id="UP000188324"/>
    </source>
</evidence>
<organism evidence="3 4">
    <name type="scientific">Tessaracoccus flavus</name>
    <dbReference type="NCBI Taxonomy" id="1610493"/>
    <lineage>
        <taxon>Bacteria</taxon>
        <taxon>Bacillati</taxon>
        <taxon>Actinomycetota</taxon>
        <taxon>Actinomycetes</taxon>
        <taxon>Propionibacteriales</taxon>
        <taxon>Propionibacteriaceae</taxon>
        <taxon>Tessaracoccus</taxon>
    </lineage>
</organism>
<name>A0A1Q2CDK4_9ACTN</name>
<protein>
    <recommendedName>
        <fullName evidence="2">N,N-dimethylformamidase beta subunit-like C-terminal domain-containing protein</fullName>
    </recommendedName>
</protein>
<evidence type="ECO:0000259" key="2">
    <source>
        <dbReference type="Pfam" id="PF20254"/>
    </source>
</evidence>
<keyword evidence="1" id="KW-0732">Signal</keyword>
<dbReference type="KEGG" id="tfl:RPIT_04590"/>
<evidence type="ECO:0000313" key="3">
    <source>
        <dbReference type="EMBL" id="AQP44181.1"/>
    </source>
</evidence>
<dbReference type="EMBL" id="CP019605">
    <property type="protein sequence ID" value="AQP44181.1"/>
    <property type="molecule type" value="Genomic_DNA"/>
</dbReference>
<dbReference type="Pfam" id="PF20254">
    <property type="entry name" value="DMFA2_C"/>
    <property type="match status" value="1"/>
</dbReference>
<keyword evidence="4" id="KW-1185">Reference proteome</keyword>
<feature type="domain" description="N,N-dimethylformamidase beta subunit-like C-terminal" evidence="2">
    <location>
        <begin position="66"/>
        <end position="419"/>
    </location>
</feature>
<dbReference type="RefSeq" id="WP_077341081.1">
    <property type="nucleotide sequence ID" value="NZ_CP019605.1"/>
</dbReference>
<evidence type="ECO:0000256" key="1">
    <source>
        <dbReference type="SAM" id="SignalP"/>
    </source>
</evidence>
<proteinExistence type="predicted"/>
<sequence>MRIASFFIALLLSFTLAPGARADTPDWRMTRQASPTDLGGYSVGESLLPGEPLRLKIAGTASEVSIHTFRMGHYDGAGALLVAEQHGVELAAQPPCTEIERTVDCSSWAVTQTFDTVGWEPGLYLTLLTDDLGRQHYVGTVLRSPDHRGRVVVMSATSTHAAYNNFGDYSLYKGPSGDAGDRAYTVSLNRPSRANGADKIWSYELGLIQHLESLGVPLSYTTNAELDRGSDVYAGARALVMLGHDEYWSVAMRDHATTLRDDGINLIFLGANSSYYRTRWSEDYSKVTSYKLSYLDPVQTRESTGTFRSSPFPDPEERLVGSQYVCYGDLNAQTDLIISNPDFWAFAGTGAQRGSRYPKLVGHEIDKAGPDSPANVHIAAHSDYVCRSGANVSDITYYVAPSGAGVLNLGTMGFAYALAPGRGYPAESVAFVERVVGTIITEAAAGPLGLRHVEQPNYADFYPPAVPKPFDVYTEEGTHEHNGRLWRTACEPYSQTSRCRTEIWATTVRQSGSTFVPTTGWSFNNLTYLPLARQAWSANPLGYTGSFTRDGRNWRTECDSAASGGNGCRSYIWASYIESTLSPSGHRSYRWTNGWLFNNIVRFA</sequence>
<dbReference type="OrthoDB" id="505641at2"/>
<feature type="signal peptide" evidence="1">
    <location>
        <begin position="1"/>
        <end position="22"/>
    </location>
</feature>
<gene>
    <name evidence="3" type="ORF">RPIT_04590</name>
</gene>